<reference evidence="6" key="2">
    <citation type="submission" date="2016-04" db="EMBL/GenBank/DDBJ databases">
        <title>First Complete Genome Sequence of a Subdivision 6 Acidobacterium.</title>
        <authorList>
            <person name="Huang S."/>
            <person name="Vieira S."/>
            <person name="Bunk B."/>
            <person name="Riedel T."/>
            <person name="Sproeer C."/>
            <person name="Overmann J."/>
        </authorList>
    </citation>
    <scope>NUCLEOTIDE SEQUENCE [LARGE SCALE GENOMIC DNA]</scope>
    <source>
        <strain evidence="6">DSM 100886 HEG_-6_39</strain>
    </source>
</reference>
<keyword evidence="1" id="KW-0813">Transport</keyword>
<dbReference type="PROSITE" id="PS50893">
    <property type="entry name" value="ABC_TRANSPORTER_2"/>
    <property type="match status" value="1"/>
</dbReference>
<evidence type="ECO:0000313" key="5">
    <source>
        <dbReference type="EMBL" id="AMY09136.1"/>
    </source>
</evidence>
<dbReference type="Gene3D" id="3.40.50.300">
    <property type="entry name" value="P-loop containing nucleotide triphosphate hydrolases"/>
    <property type="match status" value="1"/>
</dbReference>
<gene>
    <name evidence="5" type="primary">cmpD</name>
    <name evidence="5" type="ORF">LuPra_02349</name>
</gene>
<dbReference type="Pfam" id="PF00005">
    <property type="entry name" value="ABC_tran"/>
    <property type="match status" value="1"/>
</dbReference>
<sequence>MTSVPVLHLDNVAHAFGDMQVLQPMDLLVESGEFVAIVGPSGCGKTTILNLCSGWLTPSRGAVRQGGRSRTVFQHDGLFPWLTVGENVRLGLRHLPEAERSTRVAHWLGLIDLVSFERHYPHQLSGGMRQRVELVRALAGETDLLLMDEPFSSLDYLTRLRLRGELARLLREQPRTIVLVTHDIEEAAQLADRVLVLSERPARVCDEVRIDAHRPRDLTHPAVVNAVHRILTGLGLEQDRPATSASTPLTS</sequence>
<reference evidence="5 6" key="1">
    <citation type="journal article" date="2016" name="Genome Announc.">
        <title>First Complete Genome Sequence of a Subdivision 6 Acidobacterium Strain.</title>
        <authorList>
            <person name="Huang S."/>
            <person name="Vieira S."/>
            <person name="Bunk B."/>
            <person name="Riedel T."/>
            <person name="Sproer C."/>
            <person name="Overmann J."/>
        </authorList>
    </citation>
    <scope>NUCLEOTIDE SEQUENCE [LARGE SCALE GENOMIC DNA]</scope>
    <source>
        <strain evidence="6">DSM 100886 HEG_-6_39</strain>
    </source>
</reference>
<dbReference type="InterPro" id="IPR003593">
    <property type="entry name" value="AAA+_ATPase"/>
</dbReference>
<evidence type="ECO:0000256" key="1">
    <source>
        <dbReference type="ARBA" id="ARBA00022448"/>
    </source>
</evidence>
<name>A0A143PL36_LUTPR</name>
<dbReference type="EC" id="3.6.3.-" evidence="5"/>
<dbReference type="GO" id="GO:0005524">
    <property type="term" value="F:ATP binding"/>
    <property type="evidence" value="ECO:0007669"/>
    <property type="project" value="UniProtKB-KW"/>
</dbReference>
<dbReference type="EMBL" id="CP015136">
    <property type="protein sequence ID" value="AMY09136.1"/>
    <property type="molecule type" value="Genomic_DNA"/>
</dbReference>
<dbReference type="PANTHER" id="PTHR42788:SF13">
    <property type="entry name" value="ALIPHATIC SULFONATES IMPORT ATP-BINDING PROTEIN SSUB"/>
    <property type="match status" value="1"/>
</dbReference>
<dbReference type="InterPro" id="IPR050166">
    <property type="entry name" value="ABC_transporter_ATP-bind"/>
</dbReference>
<keyword evidence="6" id="KW-1185">Reference proteome</keyword>
<dbReference type="InterPro" id="IPR003439">
    <property type="entry name" value="ABC_transporter-like_ATP-bd"/>
</dbReference>
<organism evidence="5 6">
    <name type="scientific">Luteitalea pratensis</name>
    <dbReference type="NCBI Taxonomy" id="1855912"/>
    <lineage>
        <taxon>Bacteria</taxon>
        <taxon>Pseudomonadati</taxon>
        <taxon>Acidobacteriota</taxon>
        <taxon>Vicinamibacteria</taxon>
        <taxon>Vicinamibacterales</taxon>
        <taxon>Vicinamibacteraceae</taxon>
        <taxon>Luteitalea</taxon>
    </lineage>
</organism>
<accession>A0A143PL36</accession>
<evidence type="ECO:0000256" key="3">
    <source>
        <dbReference type="ARBA" id="ARBA00022840"/>
    </source>
</evidence>
<evidence type="ECO:0000259" key="4">
    <source>
        <dbReference type="PROSITE" id="PS50893"/>
    </source>
</evidence>
<evidence type="ECO:0000256" key="2">
    <source>
        <dbReference type="ARBA" id="ARBA00022741"/>
    </source>
</evidence>
<dbReference type="InterPro" id="IPR027417">
    <property type="entry name" value="P-loop_NTPase"/>
</dbReference>
<dbReference type="GO" id="GO:0016887">
    <property type="term" value="F:ATP hydrolysis activity"/>
    <property type="evidence" value="ECO:0007669"/>
    <property type="project" value="InterPro"/>
</dbReference>
<dbReference type="PROSITE" id="PS00211">
    <property type="entry name" value="ABC_TRANSPORTER_1"/>
    <property type="match status" value="1"/>
</dbReference>
<dbReference type="STRING" id="1855912.LuPra_02349"/>
<protein>
    <submittedName>
        <fullName evidence="5">Bicarbonate transport ATP-binding protein CmpD</fullName>
        <ecNumber evidence="5">3.6.3.-</ecNumber>
    </submittedName>
</protein>
<proteinExistence type="predicted"/>
<dbReference type="SMART" id="SM00382">
    <property type="entry name" value="AAA"/>
    <property type="match status" value="1"/>
</dbReference>
<dbReference type="CDD" id="cd03293">
    <property type="entry name" value="ABC_NrtD_SsuB_transporters"/>
    <property type="match status" value="1"/>
</dbReference>
<dbReference type="InterPro" id="IPR017871">
    <property type="entry name" value="ABC_transporter-like_CS"/>
</dbReference>
<keyword evidence="5" id="KW-0378">Hydrolase</keyword>
<keyword evidence="3 5" id="KW-0067">ATP-binding</keyword>
<dbReference type="PANTHER" id="PTHR42788">
    <property type="entry name" value="TAURINE IMPORT ATP-BINDING PROTEIN-RELATED"/>
    <property type="match status" value="1"/>
</dbReference>
<dbReference type="SUPFAM" id="SSF52540">
    <property type="entry name" value="P-loop containing nucleoside triphosphate hydrolases"/>
    <property type="match status" value="1"/>
</dbReference>
<dbReference type="RefSeq" id="WP_110170910.1">
    <property type="nucleotide sequence ID" value="NZ_CP015136.1"/>
</dbReference>
<feature type="domain" description="ABC transporter" evidence="4">
    <location>
        <begin position="7"/>
        <end position="224"/>
    </location>
</feature>
<dbReference type="OrthoDB" id="9802264at2"/>
<evidence type="ECO:0000313" key="6">
    <source>
        <dbReference type="Proteomes" id="UP000076079"/>
    </source>
</evidence>
<keyword evidence="2" id="KW-0547">Nucleotide-binding</keyword>
<dbReference type="KEGG" id="abac:LuPra_02349"/>
<dbReference type="AlphaFoldDB" id="A0A143PL36"/>
<dbReference type="Proteomes" id="UP000076079">
    <property type="component" value="Chromosome"/>
</dbReference>